<dbReference type="GO" id="GO:0006888">
    <property type="term" value="P:endoplasmic reticulum to Golgi vesicle-mediated transport"/>
    <property type="evidence" value="ECO:0007669"/>
    <property type="project" value="TreeGrafter"/>
</dbReference>
<dbReference type="InterPro" id="IPR011989">
    <property type="entry name" value="ARM-like"/>
</dbReference>
<gene>
    <name evidence="14" type="ORF">NA57DRAFT_46390</name>
</gene>
<keyword evidence="8 10" id="KW-0472">Membrane</keyword>
<evidence type="ECO:0000256" key="8">
    <source>
        <dbReference type="ARBA" id="ARBA00023136"/>
    </source>
</evidence>
<evidence type="ECO:0000256" key="5">
    <source>
        <dbReference type="ARBA" id="ARBA00022892"/>
    </source>
</evidence>
<evidence type="ECO:0000259" key="11">
    <source>
        <dbReference type="Pfam" id="PF01602"/>
    </source>
</evidence>
<evidence type="ECO:0000256" key="9">
    <source>
        <dbReference type="ARBA" id="ARBA00023329"/>
    </source>
</evidence>
<organism evidence="14 15">
    <name type="scientific">Rhizodiscina lignyota</name>
    <dbReference type="NCBI Taxonomy" id="1504668"/>
    <lineage>
        <taxon>Eukaryota</taxon>
        <taxon>Fungi</taxon>
        <taxon>Dikarya</taxon>
        <taxon>Ascomycota</taxon>
        <taxon>Pezizomycotina</taxon>
        <taxon>Dothideomycetes</taxon>
        <taxon>Pleosporomycetidae</taxon>
        <taxon>Aulographales</taxon>
        <taxon>Rhizodiscinaceae</taxon>
        <taxon>Rhizodiscina</taxon>
    </lineage>
</organism>
<evidence type="ECO:0000313" key="14">
    <source>
        <dbReference type="EMBL" id="KAF2094548.1"/>
    </source>
</evidence>
<dbReference type="GO" id="GO:0005198">
    <property type="term" value="F:structural molecule activity"/>
    <property type="evidence" value="ECO:0007669"/>
    <property type="project" value="InterPro"/>
</dbReference>
<evidence type="ECO:0000256" key="2">
    <source>
        <dbReference type="ARBA" id="ARBA00022448"/>
    </source>
</evidence>
<keyword evidence="2 10" id="KW-0813">Transport</keyword>
<sequence length="956" mass="106637">MATFLDTAYSLVHQDNTADQPTLQELKTQLEKGTDDSKVETMKRILTIMLNGDPMIGLLMHIIRFVMPSKSKPLKKLLYLYYEICPKLDNSGKLRQEWILVCNGIRLDLQHPNEYVRGNTLRFLCKLREAELVEPLLQPARQCLEHRHAYVRKNAVFAIASIYQHLEQLIPDAPELLQNFLAEENDHTCKRNAFAALMSISHEKALEYLSGVFDGIPNADELLQLAELEFIRKDAVANQQNKARYLRLIFDLLEANTATVVYEAASSLTTLTSNPVAVKAAAAKFIELSIKEPDNNVKLIVLEKVDQLRQKNEGILDDLTMEILRVLSSPDIDVRRKALLIVLEMVSSKNVEDVVMLLKKELAKTVDEEYEKNNEYRSLLIHAIHQCAIKFSQVASSVVGSLMDFIADFSSASAVDVISFVKEVVEKFPDLRPSIVERLVSTLSEVRAGKVYRGALWIVGEYSFEANDIREAWKRIRASLGEIPILASEQRLLEEVPDEQAESHIKDQVNGHAKPSGSRKVLADGTYATESALTSQAAVKAKLEAVKAAQKPPLRQLILEGDYYLATVLASTLTKLVMRHSEITKDTARTNSLRAEAMLIMISIIRVGQSQFVKAPIDEDSVDRIMSCVRSLAEFAQKKDLETIFLDDTRQAFRAMVQAEEKKRAAKEAVEKAKSAIQVDDVVSIRQLVKKTTVDGADEFDVDLEKATGGDVASEDLASKLSKVVQLTGFSDPVYAEAYVKVHQFDIVLDVLLVNQTTETLQNLSVEFATLGDLKVVERPTTQNLAPHDFQNVQATIKVSSTDTGVIFGNVVYDGPSSTETNVVILNDVHVDIMDYIQPATCSETQFRTMWTEFEWENKVNINSKAKNLRDFLKQLMQSTNMSCLTPEASLQGDCQFLSANLYARSVFGEDALANLSIEKEGENGPITGFVRIRSRSQGLALSLGALKGLNKATSS</sequence>
<dbReference type="GO" id="GO:0006891">
    <property type="term" value="P:intra-Golgi vesicle-mediated transport"/>
    <property type="evidence" value="ECO:0007669"/>
    <property type="project" value="TreeGrafter"/>
</dbReference>
<dbReference type="Pfam" id="PF14806">
    <property type="entry name" value="Coatomer_b_Cpla"/>
    <property type="match status" value="1"/>
</dbReference>
<accession>A0A9P4I6V7</accession>
<keyword evidence="9 10" id="KW-0968">Cytoplasmic vesicle</keyword>
<dbReference type="Gene3D" id="1.25.10.10">
    <property type="entry name" value="Leucine-rich Repeat Variant"/>
    <property type="match status" value="1"/>
</dbReference>
<feature type="domain" description="Coatomer beta subunit appendage platform" evidence="13">
    <location>
        <begin position="820"/>
        <end position="945"/>
    </location>
</feature>
<comment type="subunit">
    <text evidence="10">Oligomeric complex that consists of at least the alpha, beta, beta', gamma, delta, epsilon and zeta subunits.</text>
</comment>
<dbReference type="InterPro" id="IPR016460">
    <property type="entry name" value="COPB1"/>
</dbReference>
<dbReference type="PANTHER" id="PTHR10635">
    <property type="entry name" value="COATOMER SUBUNIT BETA"/>
    <property type="match status" value="1"/>
</dbReference>
<dbReference type="InterPro" id="IPR016024">
    <property type="entry name" value="ARM-type_fold"/>
</dbReference>
<keyword evidence="4" id="KW-0677">Repeat</keyword>
<dbReference type="GO" id="GO:0006886">
    <property type="term" value="P:intracellular protein transport"/>
    <property type="evidence" value="ECO:0007669"/>
    <property type="project" value="InterPro"/>
</dbReference>
<dbReference type="PANTHER" id="PTHR10635:SF0">
    <property type="entry name" value="COATOMER SUBUNIT BETA"/>
    <property type="match status" value="1"/>
</dbReference>
<evidence type="ECO:0000256" key="10">
    <source>
        <dbReference type="PIRNR" id="PIRNR005727"/>
    </source>
</evidence>
<dbReference type="Pfam" id="PF01602">
    <property type="entry name" value="Adaptin_N"/>
    <property type="match status" value="1"/>
</dbReference>
<evidence type="ECO:0000256" key="6">
    <source>
        <dbReference type="ARBA" id="ARBA00022927"/>
    </source>
</evidence>
<dbReference type="InterPro" id="IPR029446">
    <property type="entry name" value="COPB1_appendage_platform_dom"/>
</dbReference>
<dbReference type="PIRSF" id="PIRSF005727">
    <property type="entry name" value="Coatomer_beta_subunit"/>
    <property type="match status" value="1"/>
</dbReference>
<dbReference type="GO" id="GO:0000139">
    <property type="term" value="C:Golgi membrane"/>
    <property type="evidence" value="ECO:0007669"/>
    <property type="project" value="UniProtKB-SubCell"/>
</dbReference>
<keyword evidence="3 10" id="KW-0963">Cytoplasm</keyword>
<evidence type="ECO:0000256" key="7">
    <source>
        <dbReference type="ARBA" id="ARBA00023034"/>
    </source>
</evidence>
<evidence type="ECO:0000313" key="15">
    <source>
        <dbReference type="Proteomes" id="UP000799772"/>
    </source>
</evidence>
<dbReference type="SUPFAM" id="SSF48371">
    <property type="entry name" value="ARM repeat"/>
    <property type="match status" value="1"/>
</dbReference>
<protein>
    <recommendedName>
        <fullName evidence="10">Coatomer subunit beta</fullName>
    </recommendedName>
    <alternativeName>
        <fullName evidence="10">Beta-coat protein</fullName>
    </alternativeName>
</protein>
<keyword evidence="15" id="KW-1185">Reference proteome</keyword>
<evidence type="ECO:0000256" key="1">
    <source>
        <dbReference type="ARBA" id="ARBA00004255"/>
    </source>
</evidence>
<dbReference type="EMBL" id="ML978134">
    <property type="protein sequence ID" value="KAF2094548.1"/>
    <property type="molecule type" value="Genomic_DNA"/>
</dbReference>
<name>A0A9P4I6V7_9PEZI</name>
<dbReference type="InterPro" id="IPR011710">
    <property type="entry name" value="Coatomer_bsu_C"/>
</dbReference>
<feature type="domain" description="Clathrin/coatomer adaptor adaptin-like N-terminal" evidence="11">
    <location>
        <begin position="22"/>
        <end position="493"/>
    </location>
</feature>
<dbReference type="Pfam" id="PF07718">
    <property type="entry name" value="Coatamer_beta_C"/>
    <property type="match status" value="1"/>
</dbReference>
<dbReference type="Proteomes" id="UP000799772">
    <property type="component" value="Unassembled WGS sequence"/>
</dbReference>
<dbReference type="AlphaFoldDB" id="A0A9P4I6V7"/>
<feature type="domain" description="Coatomer beta subunit C-terminal" evidence="12">
    <location>
        <begin position="679"/>
        <end position="815"/>
    </location>
</feature>
<comment type="function">
    <text evidence="10">The coatomer is a cytosolic protein complex that binds to dilysine motifs and reversibly associates with Golgi non-clathrin-coated vesicles, which further mediate biosynthetic protein transport from the ER, via the Golgi up to the trans Golgi network. Coatomer complex is required for budding from Golgi membranes, and is essential for the retrograde Golgi-to-ER transport of dilysine-tagged proteins.</text>
</comment>
<comment type="caution">
    <text evidence="14">The sequence shown here is derived from an EMBL/GenBank/DDBJ whole genome shotgun (WGS) entry which is preliminary data.</text>
</comment>
<dbReference type="OrthoDB" id="10261439at2759"/>
<dbReference type="FunFam" id="1.25.10.10:FF:000260">
    <property type="entry name" value="Coatomer subunit beta"/>
    <property type="match status" value="1"/>
</dbReference>
<comment type="subcellular location">
    <subcellularLocation>
        <location evidence="10">Cytoplasm</location>
    </subcellularLocation>
    <subcellularLocation>
        <location evidence="1 10">Golgi apparatus membrane</location>
        <topology evidence="1 10">Peripheral membrane protein</topology>
        <orientation evidence="1 10">Cytoplasmic side</orientation>
    </subcellularLocation>
    <subcellularLocation>
        <location evidence="10">Cytoplasmic vesicle</location>
        <location evidence="10">COPI-coated vesicle membrane</location>
        <topology evidence="10">Peripheral membrane protein</topology>
        <orientation evidence="10">Cytoplasmic side</orientation>
    </subcellularLocation>
</comment>
<keyword evidence="7 10" id="KW-0333">Golgi apparatus</keyword>
<dbReference type="InterPro" id="IPR002553">
    <property type="entry name" value="Clathrin/coatomer_adapt-like_N"/>
</dbReference>
<dbReference type="GO" id="GO:0030126">
    <property type="term" value="C:COPI vesicle coat"/>
    <property type="evidence" value="ECO:0007669"/>
    <property type="project" value="InterPro"/>
</dbReference>
<evidence type="ECO:0000256" key="4">
    <source>
        <dbReference type="ARBA" id="ARBA00022737"/>
    </source>
</evidence>
<evidence type="ECO:0000256" key="3">
    <source>
        <dbReference type="ARBA" id="ARBA00022490"/>
    </source>
</evidence>
<proteinExistence type="predicted"/>
<evidence type="ECO:0000259" key="13">
    <source>
        <dbReference type="Pfam" id="PF14806"/>
    </source>
</evidence>
<reference evidence="14" key="1">
    <citation type="journal article" date="2020" name="Stud. Mycol.">
        <title>101 Dothideomycetes genomes: a test case for predicting lifestyles and emergence of pathogens.</title>
        <authorList>
            <person name="Haridas S."/>
            <person name="Albert R."/>
            <person name="Binder M."/>
            <person name="Bloem J."/>
            <person name="Labutti K."/>
            <person name="Salamov A."/>
            <person name="Andreopoulos B."/>
            <person name="Baker S."/>
            <person name="Barry K."/>
            <person name="Bills G."/>
            <person name="Bluhm B."/>
            <person name="Cannon C."/>
            <person name="Castanera R."/>
            <person name="Culley D."/>
            <person name="Daum C."/>
            <person name="Ezra D."/>
            <person name="Gonzalez J."/>
            <person name="Henrissat B."/>
            <person name="Kuo A."/>
            <person name="Liang C."/>
            <person name="Lipzen A."/>
            <person name="Lutzoni F."/>
            <person name="Magnuson J."/>
            <person name="Mondo S."/>
            <person name="Nolan M."/>
            <person name="Ohm R."/>
            <person name="Pangilinan J."/>
            <person name="Park H.-J."/>
            <person name="Ramirez L."/>
            <person name="Alfaro M."/>
            <person name="Sun H."/>
            <person name="Tritt A."/>
            <person name="Yoshinaga Y."/>
            <person name="Zwiers L.-H."/>
            <person name="Turgeon B."/>
            <person name="Goodwin S."/>
            <person name="Spatafora J."/>
            <person name="Crous P."/>
            <person name="Grigoriev I."/>
        </authorList>
    </citation>
    <scope>NUCLEOTIDE SEQUENCE</scope>
    <source>
        <strain evidence="14">CBS 133067</strain>
    </source>
</reference>
<keyword evidence="6 10" id="KW-0653">Protein transport</keyword>
<evidence type="ECO:0000259" key="12">
    <source>
        <dbReference type="Pfam" id="PF07718"/>
    </source>
</evidence>
<keyword evidence="5 10" id="KW-0931">ER-Golgi transport</keyword>